<evidence type="ECO:0000313" key="1">
    <source>
        <dbReference type="EMBL" id="ABM20569.1"/>
    </source>
</evidence>
<reference evidence="2" key="1">
    <citation type="journal article" date="2011" name="Appl. Environ. Microbiol.">
        <title>Genomic potential of Marinobacter aquaeolei, a biogeochemical 'opportunitroph'.</title>
        <authorList>
            <person name="Singer E."/>
            <person name="Webb E.A."/>
            <person name="Nelson W.C."/>
            <person name="Heidelberg J.F."/>
            <person name="Ivanova N."/>
            <person name="Pati A."/>
            <person name="Edwards K.J."/>
        </authorList>
    </citation>
    <scope>NUCLEOTIDE SEQUENCE [LARGE SCALE GENOMIC DNA]</scope>
    <source>
        <strain evidence="2">ATCC 700491 / DSM 11845 / VT8</strain>
    </source>
</reference>
<evidence type="ECO:0000313" key="2">
    <source>
        <dbReference type="Proteomes" id="UP000000998"/>
    </source>
</evidence>
<dbReference type="KEGG" id="maq:Maqu_3498"/>
<dbReference type="Pfam" id="PF11743">
    <property type="entry name" value="DUF3301"/>
    <property type="match status" value="1"/>
</dbReference>
<proteinExistence type="predicted"/>
<protein>
    <recommendedName>
        <fullName evidence="3">DUF3301 domain-containing protein</fullName>
    </recommendedName>
</protein>
<dbReference type="AlphaFoldDB" id="A1U6F0"/>
<evidence type="ECO:0008006" key="3">
    <source>
        <dbReference type="Google" id="ProtNLM"/>
    </source>
</evidence>
<gene>
    <name evidence="1" type="ordered locus">Maqu_3498</name>
</gene>
<accession>A1U6F0</accession>
<organism evidence="1 2">
    <name type="scientific">Marinobacter nauticus (strain ATCC 700491 / DSM 11845 / VT8)</name>
    <name type="common">Marinobacter aquaeolei</name>
    <dbReference type="NCBI Taxonomy" id="351348"/>
    <lineage>
        <taxon>Bacteria</taxon>
        <taxon>Pseudomonadati</taxon>
        <taxon>Pseudomonadota</taxon>
        <taxon>Gammaproteobacteria</taxon>
        <taxon>Pseudomonadales</taxon>
        <taxon>Marinobacteraceae</taxon>
        <taxon>Marinobacter</taxon>
    </lineage>
</organism>
<dbReference type="OrthoDB" id="5959530at2"/>
<dbReference type="STRING" id="351348.Maqu_3498"/>
<dbReference type="EMBL" id="CP000514">
    <property type="protein sequence ID" value="ABM20569.1"/>
    <property type="molecule type" value="Genomic_DNA"/>
</dbReference>
<name>A1U6F0_MARN8</name>
<dbReference type="eggNOG" id="ENOG5032ZC9">
    <property type="taxonomic scope" value="Bacteria"/>
</dbReference>
<dbReference type="HOGENOM" id="CLU_136199_0_1_6"/>
<sequence length="103" mass="12360">MTLGTLFWLFIAGFVVWYWWQAKAIKDSVLKAAHRYCKSMDVLLLDDAVYLRGLWFKRDPQGSLRVWRRFLFDFATTGEERYTGRVIMLGRKIVHMELDPHRF</sequence>
<dbReference type="Proteomes" id="UP000000998">
    <property type="component" value="Chromosome"/>
</dbReference>
<dbReference type="RefSeq" id="WP_011786910.1">
    <property type="nucleotide sequence ID" value="NC_008740.1"/>
</dbReference>
<dbReference type="InterPro" id="IPR021732">
    <property type="entry name" value="DUF3301"/>
</dbReference>